<keyword evidence="4" id="KW-0812">Transmembrane</keyword>
<dbReference type="SUPFAM" id="SSF56925">
    <property type="entry name" value="OMPA-like"/>
    <property type="match status" value="1"/>
</dbReference>
<feature type="region of interest" description="Disordered" evidence="11">
    <location>
        <begin position="255"/>
        <end position="277"/>
    </location>
</feature>
<evidence type="ECO:0000256" key="8">
    <source>
        <dbReference type="ARBA" id="ARBA00023136"/>
    </source>
</evidence>
<dbReference type="Gene3D" id="3.30.1330.60">
    <property type="entry name" value="OmpA-like domain"/>
    <property type="match status" value="1"/>
</dbReference>
<evidence type="ECO:0000256" key="3">
    <source>
        <dbReference type="ARBA" id="ARBA00022452"/>
    </source>
</evidence>
<keyword evidence="2" id="KW-0813">Transport</keyword>
<organism evidence="14 15">
    <name type="scientific">Apibacter adventoris</name>
    <dbReference type="NCBI Taxonomy" id="1679466"/>
    <lineage>
        <taxon>Bacteria</taxon>
        <taxon>Pseudomonadati</taxon>
        <taxon>Bacteroidota</taxon>
        <taxon>Flavobacteriia</taxon>
        <taxon>Flavobacteriales</taxon>
        <taxon>Weeksellaceae</taxon>
        <taxon>Apibacter</taxon>
    </lineage>
</organism>
<keyword evidence="14" id="KW-0282">Flagellum</keyword>
<protein>
    <submittedName>
        <fullName evidence="14">Flagellar motor protein MotB</fullName>
    </submittedName>
</protein>
<keyword evidence="7" id="KW-0626">Porin</keyword>
<comment type="subcellular location">
    <subcellularLocation>
        <location evidence="1">Cell outer membrane</location>
        <topology evidence="1">Multi-pass membrane protein</topology>
    </subcellularLocation>
</comment>
<feature type="domain" description="OmpA-like" evidence="13">
    <location>
        <begin position="337"/>
        <end position="472"/>
    </location>
</feature>
<dbReference type="SUPFAM" id="SSF103088">
    <property type="entry name" value="OmpA-like"/>
    <property type="match status" value="1"/>
</dbReference>
<evidence type="ECO:0000256" key="12">
    <source>
        <dbReference type="SAM" id="SignalP"/>
    </source>
</evidence>
<evidence type="ECO:0000256" key="6">
    <source>
        <dbReference type="ARBA" id="ARBA00023065"/>
    </source>
</evidence>
<dbReference type="InterPro" id="IPR027385">
    <property type="entry name" value="Beta-barrel_OMP"/>
</dbReference>
<dbReference type="InterPro" id="IPR028974">
    <property type="entry name" value="TSP_type-3_rpt"/>
</dbReference>
<reference evidence="14 15" key="1">
    <citation type="submission" date="2018-02" db="EMBL/GenBank/DDBJ databases">
        <title>Genome sequences of Apibacter spp., gut symbionts of Asian honey bees.</title>
        <authorList>
            <person name="Kwong W.K."/>
            <person name="Steele M.I."/>
            <person name="Moran N.A."/>
        </authorList>
    </citation>
    <scope>NUCLEOTIDE SEQUENCE [LARGE SCALE GENOMIC DNA]</scope>
    <source>
        <strain evidence="15">wkB301</strain>
    </source>
</reference>
<dbReference type="Pfam" id="PF02412">
    <property type="entry name" value="TSP_3"/>
    <property type="match status" value="4"/>
</dbReference>
<feature type="compositionally biased region" description="Basic residues" evidence="11">
    <location>
        <begin position="486"/>
        <end position="506"/>
    </location>
</feature>
<dbReference type="Gene3D" id="4.10.1080.10">
    <property type="entry name" value="TSP type-3 repeat"/>
    <property type="match status" value="1"/>
</dbReference>
<dbReference type="InterPro" id="IPR003367">
    <property type="entry name" value="Thrombospondin_3-like_rpt"/>
</dbReference>
<dbReference type="GO" id="GO:0007155">
    <property type="term" value="P:cell adhesion"/>
    <property type="evidence" value="ECO:0007669"/>
    <property type="project" value="InterPro"/>
</dbReference>
<feature type="signal peptide" evidence="12">
    <location>
        <begin position="1"/>
        <end position="21"/>
    </location>
</feature>
<dbReference type="PANTHER" id="PTHR30329">
    <property type="entry name" value="STATOR ELEMENT OF FLAGELLAR MOTOR COMPLEX"/>
    <property type="match status" value="1"/>
</dbReference>
<dbReference type="InterPro" id="IPR050330">
    <property type="entry name" value="Bact_OuterMem_StrucFunc"/>
</dbReference>
<evidence type="ECO:0000313" key="14">
    <source>
        <dbReference type="EMBL" id="PQL93169.1"/>
    </source>
</evidence>
<keyword evidence="8 10" id="KW-0472">Membrane</keyword>
<keyword evidence="14" id="KW-0969">Cilium</keyword>
<dbReference type="PRINTS" id="PR01021">
    <property type="entry name" value="OMPADOMAIN"/>
</dbReference>
<gene>
    <name evidence="14" type="ORF">C4S77_05785</name>
</gene>
<dbReference type="GO" id="GO:0005509">
    <property type="term" value="F:calcium ion binding"/>
    <property type="evidence" value="ECO:0007669"/>
    <property type="project" value="InterPro"/>
</dbReference>
<evidence type="ECO:0000256" key="4">
    <source>
        <dbReference type="ARBA" id="ARBA00022692"/>
    </source>
</evidence>
<evidence type="ECO:0000256" key="1">
    <source>
        <dbReference type="ARBA" id="ARBA00004571"/>
    </source>
</evidence>
<keyword evidence="9" id="KW-0998">Cell outer membrane</keyword>
<proteinExistence type="predicted"/>
<dbReference type="InterPro" id="IPR006665">
    <property type="entry name" value="OmpA-like"/>
</dbReference>
<feature type="region of interest" description="Disordered" evidence="11">
    <location>
        <begin position="481"/>
        <end position="506"/>
    </location>
</feature>
<dbReference type="InterPro" id="IPR006664">
    <property type="entry name" value="OMP_bac"/>
</dbReference>
<dbReference type="InterPro" id="IPR036737">
    <property type="entry name" value="OmpA-like_sf"/>
</dbReference>
<keyword evidence="5 12" id="KW-0732">Signal</keyword>
<sequence>MKKFNLLVTAVATMFATAVFAQNTSEKWYIGIGAHATDHTSVRGAFDGFFDTDDYSIVPPLSKLTVARSIGKNLAVDLQASIGEIDNKRLKVKDEFFLLAGLGVRYSPLSESKSLKWLDPYVRVGANYHRYDYDGIEIDGKNGKHYTAYDDDYKEDKNYELGGKFSGKNDMFVLNGGVGINFWITKNFGLNIESQYNWVTNQKTDYSDFFQHSASIIFKFGNNDRDKDGIPDKEDRCPDIPGLPEFQGCPDTDGDGIPDPDDACPNEPGPKENNGCPWPDTDGDGVLDKDDACPTVPGPKENNGCPWPDTDGDGVLDKDDACPTVPGPVKNNGCPWTTIDVSHVIKDILFEFNSAKLTKESLPMIADAALLLKDKGFEGKKFYVDGHTDRVGSVAVNNKISKERAQAVVNELVKEGISKDRLEARGFGKSELLCKEHDIKVAKDKNGNILYPTQEVCDKENRRVVILDQNEARVVKTVKVIDKTKKAPAPKSKAHTSKSKAPAHKK</sequence>
<dbReference type="GO" id="GO:0015288">
    <property type="term" value="F:porin activity"/>
    <property type="evidence" value="ECO:0007669"/>
    <property type="project" value="UniProtKB-KW"/>
</dbReference>
<evidence type="ECO:0000256" key="5">
    <source>
        <dbReference type="ARBA" id="ARBA00022729"/>
    </source>
</evidence>
<evidence type="ECO:0000256" key="9">
    <source>
        <dbReference type="ARBA" id="ARBA00023237"/>
    </source>
</evidence>
<evidence type="ECO:0000256" key="11">
    <source>
        <dbReference type="SAM" id="MobiDB-lite"/>
    </source>
</evidence>
<dbReference type="GO" id="GO:0006811">
    <property type="term" value="P:monoatomic ion transport"/>
    <property type="evidence" value="ECO:0007669"/>
    <property type="project" value="UniProtKB-KW"/>
</dbReference>
<dbReference type="RefSeq" id="WP_105246735.1">
    <property type="nucleotide sequence ID" value="NZ_PSZM01000036.1"/>
</dbReference>
<dbReference type="OrthoDB" id="9805336at2"/>
<dbReference type="SUPFAM" id="SSF103647">
    <property type="entry name" value="TSP type-3 repeat"/>
    <property type="match status" value="1"/>
</dbReference>
<keyword evidence="3" id="KW-1134">Transmembrane beta strand</keyword>
<dbReference type="PROSITE" id="PS51123">
    <property type="entry name" value="OMPA_2"/>
    <property type="match status" value="1"/>
</dbReference>
<feature type="compositionally biased region" description="Acidic residues" evidence="11">
    <location>
        <begin position="255"/>
        <end position="264"/>
    </location>
</feature>
<dbReference type="EMBL" id="PSZM01000036">
    <property type="protein sequence ID" value="PQL93169.1"/>
    <property type="molecule type" value="Genomic_DNA"/>
</dbReference>
<feature type="chain" id="PRO_5015493618" evidence="12">
    <location>
        <begin position="22"/>
        <end position="506"/>
    </location>
</feature>
<dbReference type="CDD" id="cd07185">
    <property type="entry name" value="OmpA_C-like"/>
    <property type="match status" value="1"/>
</dbReference>
<dbReference type="Pfam" id="PF00691">
    <property type="entry name" value="OmpA"/>
    <property type="match status" value="1"/>
</dbReference>
<dbReference type="GO" id="GO:0009279">
    <property type="term" value="C:cell outer membrane"/>
    <property type="evidence" value="ECO:0007669"/>
    <property type="project" value="UniProtKB-SubCell"/>
</dbReference>
<dbReference type="PANTHER" id="PTHR30329:SF21">
    <property type="entry name" value="LIPOPROTEIN YIAD-RELATED"/>
    <property type="match status" value="1"/>
</dbReference>
<keyword evidence="15" id="KW-1185">Reference proteome</keyword>
<dbReference type="Pfam" id="PF13505">
    <property type="entry name" value="OMP_b-brl"/>
    <property type="match status" value="1"/>
</dbReference>
<comment type="caution">
    <text evidence="14">The sequence shown here is derived from an EMBL/GenBank/DDBJ whole genome shotgun (WGS) entry which is preliminary data.</text>
</comment>
<evidence type="ECO:0000259" key="13">
    <source>
        <dbReference type="PROSITE" id="PS51123"/>
    </source>
</evidence>
<evidence type="ECO:0000256" key="10">
    <source>
        <dbReference type="PROSITE-ProRule" id="PRU00473"/>
    </source>
</evidence>
<accession>A0A2S8AE10</accession>
<dbReference type="AlphaFoldDB" id="A0A2S8AE10"/>
<name>A0A2S8AE10_9FLAO</name>
<dbReference type="Proteomes" id="UP000238042">
    <property type="component" value="Unassembled WGS sequence"/>
</dbReference>
<evidence type="ECO:0000256" key="2">
    <source>
        <dbReference type="ARBA" id="ARBA00022448"/>
    </source>
</evidence>
<evidence type="ECO:0000256" key="7">
    <source>
        <dbReference type="ARBA" id="ARBA00023114"/>
    </source>
</evidence>
<dbReference type="GO" id="GO:0046930">
    <property type="term" value="C:pore complex"/>
    <property type="evidence" value="ECO:0007669"/>
    <property type="project" value="UniProtKB-KW"/>
</dbReference>
<keyword evidence="6" id="KW-0406">Ion transport</keyword>
<evidence type="ECO:0000313" key="15">
    <source>
        <dbReference type="Proteomes" id="UP000238042"/>
    </source>
</evidence>
<keyword evidence="14" id="KW-0966">Cell projection</keyword>
<dbReference type="InterPro" id="IPR011250">
    <property type="entry name" value="OMP/PagP_B-barrel"/>
</dbReference>